<dbReference type="AlphaFoldDB" id="A0A854BU12"/>
<comment type="caution">
    <text evidence="2">The sequence shown here is derived from an EMBL/GenBank/DDBJ whole genome shotgun (WGS) entry which is preliminary data.</text>
</comment>
<name>A0A854BU12_9BACT</name>
<gene>
    <name evidence="2" type="ORF">BHV76_11820</name>
</gene>
<evidence type="ECO:0000256" key="1">
    <source>
        <dbReference type="SAM" id="SignalP"/>
    </source>
</evidence>
<proteinExistence type="predicted"/>
<dbReference type="EMBL" id="MNQR01000054">
    <property type="protein sequence ID" value="OKZ06064.1"/>
    <property type="molecule type" value="Genomic_DNA"/>
</dbReference>
<dbReference type="PROSITE" id="PS51257">
    <property type="entry name" value="PROKAR_LIPOPROTEIN"/>
    <property type="match status" value="1"/>
</dbReference>
<accession>A0A854BU12</accession>
<evidence type="ECO:0008006" key="4">
    <source>
        <dbReference type="Google" id="ProtNLM"/>
    </source>
</evidence>
<organism evidence="2 3">
    <name type="scientific">Phocaeicola plebeius</name>
    <dbReference type="NCBI Taxonomy" id="310297"/>
    <lineage>
        <taxon>Bacteria</taxon>
        <taxon>Pseudomonadati</taxon>
        <taxon>Bacteroidota</taxon>
        <taxon>Bacteroidia</taxon>
        <taxon>Bacteroidales</taxon>
        <taxon>Bacteroidaceae</taxon>
        <taxon>Phocaeicola</taxon>
    </lineage>
</organism>
<evidence type="ECO:0000313" key="3">
    <source>
        <dbReference type="Proteomes" id="UP000186685"/>
    </source>
</evidence>
<sequence length="549" mass="59525">MKKSLLFSAMALSLGLLSCNQEDMSDVETVTGTPVTVSVEVPGALSGNESRTLPAAPEGHQLRCIMVVDYNTTEDVRMEQVAGETMVNEKFRFTFTPAEEDYTCLFWADYVDEGAAVSDGKYTDKYYNTEDLTNVTYKVSDNTLFNNPACDAFFGKSLAGSPNAVLKRPFVKLSFKDQKHETVQAASSLSVTYTVPSGFSVKDNTVSGSSNQDIKLTAAAPADKDSDIWFYNYVFAPANVNKLPGDILMTVGEDDVTIKTASLVLTQNYDITASIDFASGDGNVDVDVDIDDEYNDPNAPKVGQFMQKNGSFSDTYDAENSVAIVFAAGPKGDDVASNYGQPDGTKIWGYAMGLSSTARTAIQNEANDQTFPDLKSLNGEAPWQLDDYNGYAYTTNLRSAMGEYSSQLMTVFDTWKQENALTGGNVSEWYIPSARQLFDLIAFSLGYEGGTDNTTQEPVNAVSINEQVAAAVVAADTDKEDGYSWFGNYTGAANVMSSYIRGGRIVCVQTNGAEKETITNLLGTTVYNDGSKTSPFVIRPVLTIFKPAE</sequence>
<dbReference type="Proteomes" id="UP000186685">
    <property type="component" value="Unassembled WGS sequence"/>
</dbReference>
<feature type="chain" id="PRO_5033043125" description="DUF4906 domain-containing protein" evidence="1">
    <location>
        <begin position="19"/>
        <end position="549"/>
    </location>
</feature>
<protein>
    <recommendedName>
        <fullName evidence="4">DUF4906 domain-containing protein</fullName>
    </recommendedName>
</protein>
<reference evidence="2 3" key="1">
    <citation type="journal article" date="2016" name="Nat. Biotechnol.">
        <title>Measurement of bacterial replication rates in microbial communities.</title>
        <authorList>
            <person name="Brown C.T."/>
            <person name="Olm M.R."/>
            <person name="Thomas B.C."/>
            <person name="Banfield J.F."/>
        </authorList>
    </citation>
    <scope>NUCLEOTIDE SEQUENCE [LARGE SCALE GENOMIC DNA]</scope>
    <source>
        <strain evidence="2">45_130</strain>
    </source>
</reference>
<keyword evidence="1" id="KW-0732">Signal</keyword>
<evidence type="ECO:0000313" key="2">
    <source>
        <dbReference type="EMBL" id="OKZ06064.1"/>
    </source>
</evidence>
<feature type="signal peptide" evidence="1">
    <location>
        <begin position="1"/>
        <end position="18"/>
    </location>
</feature>